<reference evidence="2 3" key="2">
    <citation type="journal article" date="2015" name="Genome Announc.">
        <title>Complete Genome Sequence of Hyperthermophilic Piezophilic Archaeon Palaeococcus pacificus DY20341T, Isolated from Deep-Sea Hydrothermal Sediments.</title>
        <authorList>
            <person name="Zeng X."/>
            <person name="Jebbar M."/>
            <person name="Shao Z."/>
        </authorList>
    </citation>
    <scope>NUCLEOTIDE SEQUENCE [LARGE SCALE GENOMIC DNA]</scope>
    <source>
        <strain evidence="2 3">DY20341</strain>
    </source>
</reference>
<dbReference type="KEGG" id="ppac:PAP_07425"/>
<gene>
    <name evidence="2" type="ORF">PAP_07425</name>
</gene>
<keyword evidence="1" id="KW-0812">Transmembrane</keyword>
<organism evidence="2 3">
    <name type="scientific">Palaeococcus pacificus DY20341</name>
    <dbReference type="NCBI Taxonomy" id="1343739"/>
    <lineage>
        <taxon>Archaea</taxon>
        <taxon>Methanobacteriati</taxon>
        <taxon>Methanobacteriota</taxon>
        <taxon>Thermococci</taxon>
        <taxon>Thermococcales</taxon>
        <taxon>Thermococcaceae</taxon>
        <taxon>Palaeococcus</taxon>
    </lineage>
</organism>
<dbReference type="STRING" id="1343739.PAP_07425"/>
<keyword evidence="3" id="KW-1185">Reference proteome</keyword>
<evidence type="ECO:0000313" key="2">
    <source>
        <dbReference type="EMBL" id="AIF69875.1"/>
    </source>
</evidence>
<sequence>MSDAYLLMVLPWIFYFFLMYFFRCRLLGEFKEINHRLLQLEDRVRREAND</sequence>
<protein>
    <submittedName>
        <fullName evidence="2">Uncharacterized protein</fullName>
    </submittedName>
</protein>
<evidence type="ECO:0000313" key="3">
    <source>
        <dbReference type="Proteomes" id="UP000027981"/>
    </source>
</evidence>
<dbReference type="AlphaFoldDB" id="A0A075LSZ1"/>
<dbReference type="GeneID" id="43503503"/>
<feature type="transmembrane region" description="Helical" evidence="1">
    <location>
        <begin position="6"/>
        <end position="22"/>
    </location>
</feature>
<dbReference type="HOGENOM" id="CLU_3113203_0_0_2"/>
<keyword evidence="1" id="KW-0472">Membrane</keyword>
<evidence type="ECO:0000256" key="1">
    <source>
        <dbReference type="SAM" id="Phobius"/>
    </source>
</evidence>
<reference evidence="3" key="1">
    <citation type="submission" date="2013-06" db="EMBL/GenBank/DDBJ databases">
        <title>Complete Genome Sequence of Hyperthermophilic Palaeococcus pacificus DY20341T, Isolated from a Deep-Sea Hydrothermal Sediments.</title>
        <authorList>
            <person name="Zeng X."/>
            <person name="Shao Z."/>
        </authorList>
    </citation>
    <scope>NUCLEOTIDE SEQUENCE [LARGE SCALE GENOMIC DNA]</scope>
    <source>
        <strain evidence="3">DY20341</strain>
    </source>
</reference>
<dbReference type="Proteomes" id="UP000027981">
    <property type="component" value="Chromosome"/>
</dbReference>
<dbReference type="RefSeq" id="WP_158442507.1">
    <property type="nucleotide sequence ID" value="NZ_CP006019.1"/>
</dbReference>
<name>A0A075LSZ1_9EURY</name>
<dbReference type="EMBL" id="CP006019">
    <property type="protein sequence ID" value="AIF69875.1"/>
    <property type="molecule type" value="Genomic_DNA"/>
</dbReference>
<accession>A0A075LSZ1</accession>
<keyword evidence="1" id="KW-1133">Transmembrane helix</keyword>
<proteinExistence type="predicted"/>